<feature type="transmembrane region" description="Helical" evidence="5">
    <location>
        <begin position="633"/>
        <end position="654"/>
    </location>
</feature>
<dbReference type="InterPro" id="IPR017500">
    <property type="entry name" value="Phage_infect_YhgE_N"/>
</dbReference>
<evidence type="ECO:0000256" key="4">
    <source>
        <dbReference type="ARBA" id="ARBA00023136"/>
    </source>
</evidence>
<dbReference type="InterPro" id="IPR051328">
    <property type="entry name" value="T7SS_ABC-Transporter"/>
</dbReference>
<dbReference type="EMBL" id="BJCL01000002">
    <property type="protein sequence ID" value="GCL62071.1"/>
    <property type="molecule type" value="Genomic_DNA"/>
</dbReference>
<comment type="caution">
    <text evidence="7">The sequence shown here is derived from an EMBL/GenBank/DDBJ whole genome shotgun (WGS) entry which is preliminary data.</text>
</comment>
<dbReference type="InterPro" id="IPR017501">
    <property type="entry name" value="Phage_infect_YhgE_C"/>
</dbReference>
<keyword evidence="2 5" id="KW-0812">Transmembrane</keyword>
<feature type="transmembrane region" description="Helical" evidence="5">
    <location>
        <begin position="549"/>
        <end position="573"/>
    </location>
</feature>
<dbReference type="AlphaFoldDB" id="A0A480AKK2"/>
<proteinExistence type="predicted"/>
<gene>
    <name evidence="7" type="ORF">AQPW35_11520</name>
</gene>
<dbReference type="InterPro" id="IPR013525">
    <property type="entry name" value="ABC2_TM"/>
</dbReference>
<name>A0A480AKK2_9BURK</name>
<reference evidence="8" key="1">
    <citation type="submission" date="2019-03" db="EMBL/GenBank/DDBJ databases">
        <title>Aquabacterium pictum sp.nov., the first bacteriochlorophyll a-containing freshwater bacterium in the genus Aquabacterium of the class Betaproteobacteria.</title>
        <authorList>
            <person name="Hirose S."/>
            <person name="Tank M."/>
            <person name="Hara E."/>
            <person name="Tamaki H."/>
            <person name="Takaichi S."/>
            <person name="Haruta S."/>
            <person name="Hanada S."/>
        </authorList>
    </citation>
    <scope>NUCLEOTIDE SEQUENCE [LARGE SCALE GENOMIC DNA]</scope>
    <source>
        <strain evidence="8">W35</strain>
    </source>
</reference>
<dbReference type="GO" id="GO:0016020">
    <property type="term" value="C:membrane"/>
    <property type="evidence" value="ECO:0007669"/>
    <property type="project" value="UniProtKB-SubCell"/>
</dbReference>
<dbReference type="PANTHER" id="PTHR43077:SF10">
    <property type="entry name" value="TRANSPORT PERMEASE PROTEIN"/>
    <property type="match status" value="1"/>
</dbReference>
<feature type="transmembrane region" description="Helical" evidence="5">
    <location>
        <begin position="519"/>
        <end position="543"/>
    </location>
</feature>
<feature type="transmembrane region" description="Helical" evidence="5">
    <location>
        <begin position="24"/>
        <end position="47"/>
    </location>
</feature>
<organism evidence="7 8">
    <name type="scientific">Pseudaquabacterium pictum</name>
    <dbReference type="NCBI Taxonomy" id="2315236"/>
    <lineage>
        <taxon>Bacteria</taxon>
        <taxon>Pseudomonadati</taxon>
        <taxon>Pseudomonadota</taxon>
        <taxon>Betaproteobacteria</taxon>
        <taxon>Burkholderiales</taxon>
        <taxon>Sphaerotilaceae</taxon>
        <taxon>Pseudaquabacterium</taxon>
    </lineage>
</organism>
<keyword evidence="4 5" id="KW-0472">Membrane</keyword>
<evidence type="ECO:0000256" key="1">
    <source>
        <dbReference type="ARBA" id="ARBA00004141"/>
    </source>
</evidence>
<evidence type="ECO:0000256" key="3">
    <source>
        <dbReference type="ARBA" id="ARBA00022989"/>
    </source>
</evidence>
<dbReference type="Proteomes" id="UP000301751">
    <property type="component" value="Unassembled WGS sequence"/>
</dbReference>
<keyword evidence="8" id="KW-1185">Reference proteome</keyword>
<accession>A0A480AKK2</accession>
<dbReference type="GO" id="GO:0140359">
    <property type="term" value="F:ABC-type transporter activity"/>
    <property type="evidence" value="ECO:0007669"/>
    <property type="project" value="InterPro"/>
</dbReference>
<evidence type="ECO:0000313" key="7">
    <source>
        <dbReference type="EMBL" id="GCL62071.1"/>
    </source>
</evidence>
<comment type="subcellular location">
    <subcellularLocation>
        <location evidence="1">Membrane</location>
        <topology evidence="1">Multi-pass membrane protein</topology>
    </subcellularLocation>
</comment>
<evidence type="ECO:0000256" key="2">
    <source>
        <dbReference type="ARBA" id="ARBA00022692"/>
    </source>
</evidence>
<protein>
    <recommendedName>
        <fullName evidence="6">ABC-2 type transporter transmembrane domain-containing protein</fullName>
    </recommendedName>
</protein>
<sequence length="672" mass="71021">MAWWSAARAVLRYEWLLLTTHRKLAVAAVGLLFVPALYALIYLWGMWDPAAHTRALPAGLVNLDTGASYRGRDLNMGAEVLAAIERHGQFSYRRYTDPADARRRVRQGELAFVLEVPADFSRQAVPGEAPGAAKLGIYTSEGNNYSSAGFARRFAPEVAQRVNTMLAEARWELVLTTAAGSQRNLDSLRTALADLHQGSAELTEGLRKARDGGQSVAAGGRSAADAAGKLRTGAAQLAEAAPQLTSGIRQVGTQLRGIDARRPADTELAALRQGARQLADGQRELARGIEALAAGSRELAGGLDQYKSAVDEVPLFGSRLLEGLAPIELGSRQLVAGLDAARDGSSRLQVGAQRMDEAMAALTEGTQRAGTAASSLAARLLDEPRLDSFVDGVRELSRGSDALQTGVRQLALAQDTLQTGLDRLLDGAGRLGVGLQLLHDSLPLAVDAPGGSAQGLALSVEPVVEVVAPVPNNGTALTPNFVPLALWVGAVMAAFLVHFRRIVEPLAGLPRTAQVAGKLALPVLAVLLQALLMLAMLVGVLQVPLPQPGLFALTLLSASLTFLLLVFALVRLLGDLGKAAAVLLLIVQVSAAGALLPIELSDDVFQTMHPYVPLTWVVSAFRASLFGAYDGVFWPQLGVVLAIGAGSLVLGTWAGRWRLVPVAQWRPPLDIE</sequence>
<keyword evidence="3 5" id="KW-1133">Transmembrane helix</keyword>
<dbReference type="OrthoDB" id="9811483at2"/>
<evidence type="ECO:0000313" key="8">
    <source>
        <dbReference type="Proteomes" id="UP000301751"/>
    </source>
</evidence>
<evidence type="ECO:0000259" key="6">
    <source>
        <dbReference type="Pfam" id="PF12698"/>
    </source>
</evidence>
<dbReference type="PANTHER" id="PTHR43077">
    <property type="entry name" value="TRANSPORT PERMEASE YVFS-RELATED"/>
    <property type="match status" value="1"/>
</dbReference>
<feature type="domain" description="ABC-2 type transporter transmembrane" evidence="6">
    <location>
        <begin position="479"/>
        <end position="652"/>
    </location>
</feature>
<feature type="transmembrane region" description="Helical" evidence="5">
    <location>
        <begin position="481"/>
        <end position="499"/>
    </location>
</feature>
<dbReference type="NCBIfam" id="TIGR03062">
    <property type="entry name" value="pip_yhgE_Cterm"/>
    <property type="match status" value="1"/>
</dbReference>
<dbReference type="Pfam" id="PF12698">
    <property type="entry name" value="ABC2_membrane_3"/>
    <property type="match status" value="1"/>
</dbReference>
<evidence type="ECO:0000256" key="5">
    <source>
        <dbReference type="SAM" id="Phobius"/>
    </source>
</evidence>
<dbReference type="NCBIfam" id="TIGR03061">
    <property type="entry name" value="pip_yhgE_Nterm"/>
    <property type="match status" value="1"/>
</dbReference>
<dbReference type="RefSeq" id="WP_137731817.1">
    <property type="nucleotide sequence ID" value="NZ_BJCL01000002.1"/>
</dbReference>
<feature type="transmembrane region" description="Helical" evidence="5">
    <location>
        <begin position="580"/>
        <end position="598"/>
    </location>
</feature>